<keyword evidence="4" id="KW-0597">Phosphoprotein</keyword>
<evidence type="ECO:0000256" key="6">
    <source>
        <dbReference type="ARBA" id="ARBA00022912"/>
    </source>
</evidence>
<feature type="compositionally biased region" description="Low complexity" evidence="8">
    <location>
        <begin position="542"/>
        <end position="551"/>
    </location>
</feature>
<keyword evidence="6" id="KW-0904">Protein phosphatase</keyword>
<evidence type="ECO:0000313" key="11">
    <source>
        <dbReference type="EMBL" id="KNC21059.1"/>
    </source>
</evidence>
<dbReference type="PANTHER" id="PTHR46047">
    <property type="entry name" value="TYROSINE-PROTEIN PHOSPHATASE NON-RECEPTOR TYPE 61F"/>
    <property type="match status" value="1"/>
</dbReference>
<dbReference type="SMART" id="SM00194">
    <property type="entry name" value="PTPc"/>
    <property type="match status" value="1"/>
</dbReference>
<evidence type="ECO:0000256" key="1">
    <source>
        <dbReference type="ARBA" id="ARBA00004308"/>
    </source>
</evidence>
<dbReference type="GO" id="GO:0048666">
    <property type="term" value="P:neuron development"/>
    <property type="evidence" value="ECO:0007669"/>
    <property type="project" value="UniProtKB-ARBA"/>
</dbReference>
<dbReference type="OrthoDB" id="9450131at2759"/>
<comment type="subcellular location">
    <subcellularLocation>
        <location evidence="1">Endomembrane system</location>
    </subcellularLocation>
</comment>
<dbReference type="InterPro" id="IPR029021">
    <property type="entry name" value="Prot-tyrosine_phosphatase-like"/>
</dbReference>
<accession>A0A0L0BPA4</accession>
<feature type="compositionally biased region" description="Polar residues" evidence="8">
    <location>
        <begin position="570"/>
        <end position="582"/>
    </location>
</feature>
<dbReference type="PROSITE" id="PS50056">
    <property type="entry name" value="TYR_PHOSPHATASE_2"/>
    <property type="match status" value="1"/>
</dbReference>
<feature type="region of interest" description="Disordered" evidence="8">
    <location>
        <begin position="1"/>
        <end position="36"/>
    </location>
</feature>
<evidence type="ECO:0000256" key="5">
    <source>
        <dbReference type="ARBA" id="ARBA00022801"/>
    </source>
</evidence>
<feature type="region of interest" description="Disordered" evidence="8">
    <location>
        <begin position="48"/>
        <end position="71"/>
    </location>
</feature>
<dbReference type="InterPro" id="IPR051985">
    <property type="entry name" value="NR_tyrosine_phosphatase"/>
</dbReference>
<feature type="compositionally biased region" description="Polar residues" evidence="8">
    <location>
        <begin position="458"/>
        <end position="469"/>
    </location>
</feature>
<protein>
    <recommendedName>
        <fullName evidence="3">protein-tyrosine-phosphatase</fullName>
        <ecNumber evidence="3">3.1.3.48</ecNumber>
    </recommendedName>
</protein>
<dbReference type="SUPFAM" id="SSF52799">
    <property type="entry name" value="(Phosphotyrosine protein) phosphatases II"/>
    <property type="match status" value="1"/>
</dbReference>
<dbReference type="SMART" id="SM00404">
    <property type="entry name" value="PTPc_motif"/>
    <property type="match status" value="1"/>
</dbReference>
<proteinExistence type="inferred from homology"/>
<dbReference type="InterPro" id="IPR000242">
    <property type="entry name" value="PTP_cat"/>
</dbReference>
<evidence type="ECO:0000259" key="10">
    <source>
        <dbReference type="PROSITE" id="PS50056"/>
    </source>
</evidence>
<keyword evidence="11" id="KW-0675">Receptor</keyword>
<dbReference type="EC" id="3.1.3.48" evidence="3"/>
<dbReference type="PANTHER" id="PTHR46047:SF3">
    <property type="entry name" value="TYROSINE-PROTEIN PHOSPHATASE NON-RECEPTOR TYPE 61F"/>
    <property type="match status" value="1"/>
</dbReference>
<dbReference type="GO" id="GO:0005737">
    <property type="term" value="C:cytoplasm"/>
    <property type="evidence" value="ECO:0007669"/>
    <property type="project" value="TreeGrafter"/>
</dbReference>
<evidence type="ECO:0000256" key="3">
    <source>
        <dbReference type="ARBA" id="ARBA00013064"/>
    </source>
</evidence>
<dbReference type="Pfam" id="PF00102">
    <property type="entry name" value="Y_phosphatase"/>
    <property type="match status" value="1"/>
</dbReference>
<dbReference type="InterPro" id="IPR016130">
    <property type="entry name" value="Tyr_Pase_AS"/>
</dbReference>
<dbReference type="Gene3D" id="3.90.190.10">
    <property type="entry name" value="Protein tyrosine phosphatase superfamily"/>
    <property type="match status" value="1"/>
</dbReference>
<dbReference type="GO" id="GO:0046426">
    <property type="term" value="P:negative regulation of receptor signaling pathway via JAK-STAT"/>
    <property type="evidence" value="ECO:0007669"/>
    <property type="project" value="TreeGrafter"/>
</dbReference>
<organism evidence="11 12">
    <name type="scientific">Lucilia cuprina</name>
    <name type="common">Green bottle fly</name>
    <name type="synonym">Australian sheep blowfly</name>
    <dbReference type="NCBI Taxonomy" id="7375"/>
    <lineage>
        <taxon>Eukaryota</taxon>
        <taxon>Metazoa</taxon>
        <taxon>Ecdysozoa</taxon>
        <taxon>Arthropoda</taxon>
        <taxon>Hexapoda</taxon>
        <taxon>Insecta</taxon>
        <taxon>Pterygota</taxon>
        <taxon>Neoptera</taxon>
        <taxon>Endopterygota</taxon>
        <taxon>Diptera</taxon>
        <taxon>Brachycera</taxon>
        <taxon>Muscomorpha</taxon>
        <taxon>Oestroidea</taxon>
        <taxon>Calliphoridae</taxon>
        <taxon>Luciliinae</taxon>
        <taxon>Lucilia</taxon>
    </lineage>
</organism>
<keyword evidence="5" id="KW-0378">Hydrolase</keyword>
<feature type="domain" description="Tyrosine-protein phosphatase" evidence="9">
    <location>
        <begin position="74"/>
        <end position="356"/>
    </location>
</feature>
<feature type="compositionally biased region" description="Basic residues" evidence="8">
    <location>
        <begin position="616"/>
        <end position="627"/>
    </location>
</feature>
<evidence type="ECO:0000256" key="2">
    <source>
        <dbReference type="ARBA" id="ARBA00009701"/>
    </source>
</evidence>
<feature type="compositionally biased region" description="Low complexity" evidence="8">
    <location>
        <begin position="1"/>
        <end position="27"/>
    </location>
</feature>
<reference evidence="11 12" key="1">
    <citation type="journal article" date="2015" name="Nat. Commun.">
        <title>Lucilia cuprina genome unlocks parasitic fly biology to underpin future interventions.</title>
        <authorList>
            <person name="Anstead C.A."/>
            <person name="Korhonen P.K."/>
            <person name="Young N.D."/>
            <person name="Hall R.S."/>
            <person name="Jex A.R."/>
            <person name="Murali S.C."/>
            <person name="Hughes D.S."/>
            <person name="Lee S.F."/>
            <person name="Perry T."/>
            <person name="Stroehlein A.J."/>
            <person name="Ansell B.R."/>
            <person name="Breugelmans B."/>
            <person name="Hofmann A."/>
            <person name="Qu J."/>
            <person name="Dugan S."/>
            <person name="Lee S.L."/>
            <person name="Chao H."/>
            <person name="Dinh H."/>
            <person name="Han Y."/>
            <person name="Doddapaneni H.V."/>
            <person name="Worley K.C."/>
            <person name="Muzny D.M."/>
            <person name="Ioannidis P."/>
            <person name="Waterhouse R.M."/>
            <person name="Zdobnov E.M."/>
            <person name="James P.J."/>
            <person name="Bagnall N.H."/>
            <person name="Kotze A.C."/>
            <person name="Gibbs R.A."/>
            <person name="Richards S."/>
            <person name="Batterham P."/>
            <person name="Gasser R.B."/>
        </authorList>
    </citation>
    <scope>NUCLEOTIDE SEQUENCE [LARGE SCALE GENOMIC DNA]</scope>
    <source>
        <strain evidence="11 12">LS</strain>
        <tissue evidence="11">Full body</tissue>
    </source>
</reference>
<name>A0A0L0BPA4_LUCCU</name>
<comment type="similarity">
    <text evidence="2">Belongs to the protein-tyrosine phosphatase family. Non-receptor class 1 subfamily.</text>
</comment>
<evidence type="ECO:0000256" key="7">
    <source>
        <dbReference type="ARBA" id="ARBA00023136"/>
    </source>
</evidence>
<evidence type="ECO:0000256" key="4">
    <source>
        <dbReference type="ARBA" id="ARBA00022553"/>
    </source>
</evidence>
<keyword evidence="12" id="KW-1185">Reference proteome</keyword>
<dbReference type="OMA" id="PVRAFNE"/>
<feature type="compositionally biased region" description="Basic and acidic residues" evidence="8">
    <location>
        <begin position="591"/>
        <end position="615"/>
    </location>
</feature>
<feature type="compositionally biased region" description="Basic and acidic residues" evidence="8">
    <location>
        <begin position="520"/>
        <end position="529"/>
    </location>
</feature>
<dbReference type="AlphaFoldDB" id="A0A0L0BPA4"/>
<feature type="domain" description="Tyrosine specific protein phosphatases" evidence="10">
    <location>
        <begin position="269"/>
        <end position="347"/>
    </location>
</feature>
<dbReference type="GO" id="GO:0004726">
    <property type="term" value="F:non-membrane spanning protein tyrosine phosphatase activity"/>
    <property type="evidence" value="ECO:0007669"/>
    <property type="project" value="TreeGrafter"/>
</dbReference>
<dbReference type="CDD" id="cd14545">
    <property type="entry name" value="PTPc-N1_2"/>
    <property type="match status" value="1"/>
</dbReference>
<evidence type="ECO:0000259" key="9">
    <source>
        <dbReference type="PROSITE" id="PS50055"/>
    </source>
</evidence>
<comment type="caution">
    <text evidence="11">The sequence shown here is derived from an EMBL/GenBank/DDBJ whole genome shotgun (WGS) entry which is preliminary data.</text>
</comment>
<evidence type="ECO:0000313" key="12">
    <source>
        <dbReference type="Proteomes" id="UP000037069"/>
    </source>
</evidence>
<gene>
    <name evidence="11" type="ORF">FF38_11197</name>
</gene>
<dbReference type="EMBL" id="JRES01001668">
    <property type="protein sequence ID" value="KNC21059.1"/>
    <property type="molecule type" value="Genomic_DNA"/>
</dbReference>
<keyword evidence="7" id="KW-0472">Membrane</keyword>
<dbReference type="STRING" id="7375.A0A0L0BPA4"/>
<dbReference type="GO" id="GO:0070373">
    <property type="term" value="P:negative regulation of ERK1 and ERK2 cascade"/>
    <property type="evidence" value="ECO:0007669"/>
    <property type="project" value="TreeGrafter"/>
</dbReference>
<dbReference type="InterPro" id="IPR000387">
    <property type="entry name" value="Tyr_Pase_dom"/>
</dbReference>
<evidence type="ECO:0000256" key="8">
    <source>
        <dbReference type="SAM" id="MobiDB-lite"/>
    </source>
</evidence>
<dbReference type="GO" id="GO:0005634">
    <property type="term" value="C:nucleus"/>
    <property type="evidence" value="ECO:0007669"/>
    <property type="project" value="TreeGrafter"/>
</dbReference>
<sequence length="627" mass="70997">MTSTSNSSSSSSASTTSSSSSSSSSTSAGVSDTNYSFADISKNSTNRVVANMSGGGDGNSNDTPPLEASTPNNIELEYKKITGDRNGWQRLYQEIREKCEREANEKHFGTIESEKPQNRCLNRYRDVNPYDHSRIIIHRGGVDYINANLVKLERAERKYILTQGPLGDTVGHFWLMVWEQKTKAILMLNKLMEKKQVKCHLYWPERKGLENALKLNEVKLIIEFLRCEEYKNFCVRWFKLTDIESNQSREIIQFHYTTWPDFGIPSSPVAFLQFLKQVRDSGALEPDVGPAVVHCSAGIGRSGTFCLVDCCLVLVDKEGVQNVSVQDVLYELRRYRMGLIQTADQLYFSYQAIIEGIKLLKDPKFIDYNEAPIVTSDDSQHHEQYIIDETPPPLPPRTHSLLPLAGSGADGILRLNLAGSQGKPLPKIPASVSFNDDLYAPDNDNTNKDALNNFINNERSSENNTSMTNRPLPPLPTQQNNSLNRVHESDSDENEYFENDDSEEDDIDDNDDDDDDADVNNDHDEDKDNANYSKSRNKDQFNHQSHQQHSNATTNEQSGEYDSMELNGIETANTSGPTSPDTQLRRRKRAEHQANIEQKVNEIKRKQRENEENKQAAKKRRPTKKSK</sequence>
<feature type="region of interest" description="Disordered" evidence="8">
    <location>
        <begin position="458"/>
        <end position="627"/>
    </location>
</feature>
<dbReference type="GO" id="GO:0019901">
    <property type="term" value="F:protein kinase binding"/>
    <property type="evidence" value="ECO:0007669"/>
    <property type="project" value="TreeGrafter"/>
</dbReference>
<dbReference type="PROSITE" id="PS50055">
    <property type="entry name" value="TYR_PHOSPHATASE_PTP"/>
    <property type="match status" value="1"/>
</dbReference>
<dbReference type="InterPro" id="IPR003595">
    <property type="entry name" value="Tyr_Pase_cat"/>
</dbReference>
<dbReference type="GO" id="GO:0009653">
    <property type="term" value="P:anatomical structure morphogenesis"/>
    <property type="evidence" value="ECO:0007669"/>
    <property type="project" value="UniProtKB-ARBA"/>
</dbReference>
<feature type="compositionally biased region" description="Acidic residues" evidence="8">
    <location>
        <begin position="490"/>
        <end position="519"/>
    </location>
</feature>
<dbReference type="PRINTS" id="PR00700">
    <property type="entry name" value="PRTYPHPHTASE"/>
</dbReference>
<dbReference type="PROSITE" id="PS00383">
    <property type="entry name" value="TYR_PHOSPHATASE_1"/>
    <property type="match status" value="1"/>
</dbReference>
<dbReference type="GO" id="GO:0012505">
    <property type="term" value="C:endomembrane system"/>
    <property type="evidence" value="ECO:0007669"/>
    <property type="project" value="UniProtKB-SubCell"/>
</dbReference>
<dbReference type="Proteomes" id="UP000037069">
    <property type="component" value="Unassembled WGS sequence"/>
</dbReference>